<feature type="transmembrane region" description="Helical" evidence="1">
    <location>
        <begin position="137"/>
        <end position="158"/>
    </location>
</feature>
<keyword evidence="1" id="KW-1133">Transmembrane helix</keyword>
<dbReference type="EMBL" id="JADGMS010000001">
    <property type="protein sequence ID" value="KAF9689307.1"/>
    <property type="molecule type" value="Genomic_DNA"/>
</dbReference>
<evidence type="ECO:0000313" key="2">
    <source>
        <dbReference type="EMBL" id="KAF9689307.1"/>
    </source>
</evidence>
<comment type="caution">
    <text evidence="2">The sequence shown here is derived from an EMBL/GenBank/DDBJ whole genome shotgun (WGS) entry which is preliminary data.</text>
</comment>
<evidence type="ECO:0000313" key="3">
    <source>
        <dbReference type="Proteomes" id="UP000657918"/>
    </source>
</evidence>
<dbReference type="InterPro" id="IPR019275">
    <property type="entry name" value="DUF2301"/>
</dbReference>
<feature type="transmembrane region" description="Helical" evidence="1">
    <location>
        <begin position="170"/>
        <end position="187"/>
    </location>
</feature>
<protein>
    <submittedName>
        <fullName evidence="2">Uncharacterized protein</fullName>
    </submittedName>
</protein>
<dbReference type="PANTHER" id="PTHR36716">
    <property type="entry name" value="F3H9.20 PROTEIN"/>
    <property type="match status" value="1"/>
</dbReference>
<proteinExistence type="predicted"/>
<dbReference type="Pfam" id="PF10063">
    <property type="entry name" value="DUF2301"/>
    <property type="match status" value="2"/>
</dbReference>
<name>A0A835NA83_9ROSI</name>
<keyword evidence="1" id="KW-0472">Membrane</keyword>
<evidence type="ECO:0000256" key="1">
    <source>
        <dbReference type="SAM" id="Phobius"/>
    </source>
</evidence>
<reference evidence="2 3" key="1">
    <citation type="submission" date="2020-10" db="EMBL/GenBank/DDBJ databases">
        <title>Plant Genome Project.</title>
        <authorList>
            <person name="Zhang R.-G."/>
        </authorList>
    </citation>
    <scope>NUCLEOTIDE SEQUENCE [LARGE SCALE GENOMIC DNA]</scope>
    <source>
        <strain evidence="2">FAFU-HL-1</strain>
        <tissue evidence="2">Leaf</tissue>
    </source>
</reference>
<dbReference type="PANTHER" id="PTHR36716:SF2">
    <property type="entry name" value="F3H9.20 PROTEIN"/>
    <property type="match status" value="1"/>
</dbReference>
<gene>
    <name evidence="2" type="ORF">SADUNF_Sadunf01G0078600</name>
</gene>
<feature type="transmembrane region" description="Helical" evidence="1">
    <location>
        <begin position="240"/>
        <end position="262"/>
    </location>
</feature>
<dbReference type="Proteomes" id="UP000657918">
    <property type="component" value="Unassembled WGS sequence"/>
</dbReference>
<feature type="transmembrane region" description="Helical" evidence="1">
    <location>
        <begin position="274"/>
        <end position="291"/>
    </location>
</feature>
<keyword evidence="3" id="KW-1185">Reference proteome</keyword>
<dbReference type="AlphaFoldDB" id="A0A835NA83"/>
<keyword evidence="1" id="KW-0812">Transmembrane</keyword>
<feature type="transmembrane region" description="Helical" evidence="1">
    <location>
        <begin position="108"/>
        <end position="128"/>
    </location>
</feature>
<organism evidence="2 3">
    <name type="scientific">Salix dunnii</name>
    <dbReference type="NCBI Taxonomy" id="1413687"/>
    <lineage>
        <taxon>Eukaryota</taxon>
        <taxon>Viridiplantae</taxon>
        <taxon>Streptophyta</taxon>
        <taxon>Embryophyta</taxon>
        <taxon>Tracheophyta</taxon>
        <taxon>Spermatophyta</taxon>
        <taxon>Magnoliopsida</taxon>
        <taxon>eudicotyledons</taxon>
        <taxon>Gunneridae</taxon>
        <taxon>Pentapetalae</taxon>
        <taxon>rosids</taxon>
        <taxon>fabids</taxon>
        <taxon>Malpighiales</taxon>
        <taxon>Salicaceae</taxon>
        <taxon>Saliceae</taxon>
        <taxon>Salix</taxon>
    </lineage>
</organism>
<dbReference type="GO" id="GO:0009507">
    <property type="term" value="C:chloroplast"/>
    <property type="evidence" value="ECO:0007669"/>
    <property type="project" value="TreeGrafter"/>
</dbReference>
<dbReference type="OrthoDB" id="2020161at2759"/>
<feature type="transmembrane region" description="Helical" evidence="1">
    <location>
        <begin position="70"/>
        <end position="92"/>
    </location>
</feature>
<sequence>MASRVLSTCLITPPTKFTHAPPVKFSNKASWFRSRNGRIKCGAFGDSSQPVYNGVYGPWTVESSDVREVILYRSGLVTAASSFVFAASYAFLPSDSQLSEIIKQNLDLLYTLGAGGLGLSLFLIHIYVTEIKRTLQAFWALGVIGSLVTCTNLAQPAGENLIQYVVDNPIAVWFVGPLFAALTGLVFKEGYSPFNFVNTMVKWDSHVPNAMYTKFHDFVLQASAMESWKLVFLHSLYPQFFLDTWYAFGNFQLAIIIFSSLWSNGNTGLMDDGVKLTLLASWMTLFVIFAGRKFTQPIKDDIGDKSVFMFNSLPDDEKKALIENLEQQKLSQEI</sequence>
<accession>A0A835NA83</accession>